<evidence type="ECO:0000313" key="4">
    <source>
        <dbReference type="EMBL" id="CAF1310582.1"/>
    </source>
</evidence>
<evidence type="ECO:0000313" key="3">
    <source>
        <dbReference type="EMBL" id="CAF1066140.1"/>
    </source>
</evidence>
<dbReference type="Proteomes" id="UP000663832">
    <property type="component" value="Unassembled WGS sequence"/>
</dbReference>
<evidence type="ECO:0000313" key="5">
    <source>
        <dbReference type="EMBL" id="CAF1580136.1"/>
    </source>
</evidence>
<comment type="caution">
    <text evidence="4">The sequence shown here is derived from an EMBL/GenBank/DDBJ whole genome shotgun (WGS) entry which is preliminary data.</text>
</comment>
<feature type="signal peptide" evidence="2">
    <location>
        <begin position="1"/>
        <end position="21"/>
    </location>
</feature>
<evidence type="ECO:0000256" key="2">
    <source>
        <dbReference type="SAM" id="SignalP"/>
    </source>
</evidence>
<sequence length="216" mass="24231">MHHKMVIIIGLIIVGLTGIHSNDELMCNCSCCIDKQCRKISQNDFSVSTCGSCQSICQSKFSAACTKMSSTVSYKCTNGTMASRLLNEPDWIGEFRMTDDCDTESCCCLTDLVQFTRVNVNNLHIQGQFFGQCPRASLTIEDIYMMPNDFSANFNFLNRLVSAKLSSDSRTISFMETDNLACRYKAVRENAASMIAINWMFFILICGIVNVKNYII</sequence>
<dbReference type="EMBL" id="CAJNOI010000576">
    <property type="protein sequence ID" value="CAF1310582.1"/>
    <property type="molecule type" value="Genomic_DNA"/>
</dbReference>
<dbReference type="AlphaFoldDB" id="A0A815EE18"/>
<accession>A0A815EE18</accession>
<organism evidence="4 7">
    <name type="scientific">Adineta steineri</name>
    <dbReference type="NCBI Taxonomy" id="433720"/>
    <lineage>
        <taxon>Eukaryota</taxon>
        <taxon>Metazoa</taxon>
        <taxon>Spiralia</taxon>
        <taxon>Gnathifera</taxon>
        <taxon>Rotifera</taxon>
        <taxon>Eurotatoria</taxon>
        <taxon>Bdelloidea</taxon>
        <taxon>Adinetida</taxon>
        <taxon>Adinetidae</taxon>
        <taxon>Adineta</taxon>
    </lineage>
</organism>
<dbReference type="EMBL" id="CAJNOM010000109">
    <property type="protein sequence ID" value="CAF1066140.1"/>
    <property type="molecule type" value="Genomic_DNA"/>
</dbReference>
<keyword evidence="1" id="KW-0472">Membrane</keyword>
<evidence type="ECO:0000313" key="6">
    <source>
        <dbReference type="Proteomes" id="UP000663832"/>
    </source>
</evidence>
<feature type="chain" id="PRO_5035686713" evidence="2">
    <location>
        <begin position="22"/>
        <end position="216"/>
    </location>
</feature>
<evidence type="ECO:0000256" key="1">
    <source>
        <dbReference type="SAM" id="Phobius"/>
    </source>
</evidence>
<evidence type="ECO:0000313" key="7">
    <source>
        <dbReference type="Proteomes" id="UP000663877"/>
    </source>
</evidence>
<keyword evidence="1" id="KW-1133">Transmembrane helix</keyword>
<dbReference type="Proteomes" id="UP000663877">
    <property type="component" value="Unassembled WGS sequence"/>
</dbReference>
<reference evidence="4" key="1">
    <citation type="submission" date="2021-02" db="EMBL/GenBank/DDBJ databases">
        <authorList>
            <person name="Nowell W R."/>
        </authorList>
    </citation>
    <scope>NUCLEOTIDE SEQUENCE</scope>
</reference>
<dbReference type="EMBL" id="CAJNOM010000940">
    <property type="protein sequence ID" value="CAF1580136.1"/>
    <property type="molecule type" value="Genomic_DNA"/>
</dbReference>
<name>A0A815EE18_9BILA</name>
<proteinExistence type="predicted"/>
<protein>
    <submittedName>
        <fullName evidence="4">Uncharacterized protein</fullName>
    </submittedName>
</protein>
<dbReference type="OrthoDB" id="9988146at2759"/>
<feature type="transmembrane region" description="Helical" evidence="1">
    <location>
        <begin position="191"/>
        <end position="211"/>
    </location>
</feature>
<keyword evidence="2" id="KW-0732">Signal</keyword>
<keyword evidence="6" id="KW-1185">Reference proteome</keyword>
<keyword evidence="1" id="KW-0812">Transmembrane</keyword>
<gene>
    <name evidence="4" type="ORF">BJG266_LOCUS32792</name>
    <name evidence="3" type="ORF">QVE165_LOCUS18427</name>
    <name evidence="5" type="ORF">QVE165_LOCUS49917</name>
</gene>